<organism evidence="7 8">
    <name type="scientific">Aeromicrobium fastidiosum</name>
    <dbReference type="NCBI Taxonomy" id="52699"/>
    <lineage>
        <taxon>Bacteria</taxon>
        <taxon>Bacillati</taxon>
        <taxon>Actinomycetota</taxon>
        <taxon>Actinomycetes</taxon>
        <taxon>Propionibacteriales</taxon>
        <taxon>Nocardioidaceae</taxon>
        <taxon>Aeromicrobium</taxon>
    </lineage>
</organism>
<dbReference type="Proteomes" id="UP001515100">
    <property type="component" value="Unassembled WGS sequence"/>
</dbReference>
<proteinExistence type="inferred from homology"/>
<dbReference type="GO" id="GO:0042597">
    <property type="term" value="C:periplasmic space"/>
    <property type="evidence" value="ECO:0007669"/>
    <property type="project" value="UniProtKB-SubCell"/>
</dbReference>
<name>A0A641AKW8_9ACTN</name>
<keyword evidence="4 6" id="KW-0732">Signal</keyword>
<evidence type="ECO:0000313" key="8">
    <source>
        <dbReference type="Proteomes" id="UP001515100"/>
    </source>
</evidence>
<evidence type="ECO:0000313" key="7">
    <source>
        <dbReference type="EMBL" id="KAA1374596.1"/>
    </source>
</evidence>
<dbReference type="PANTHER" id="PTHR30368">
    <property type="entry name" value="SULFATE-BINDING PROTEIN"/>
    <property type="match status" value="1"/>
</dbReference>
<evidence type="ECO:0000256" key="1">
    <source>
        <dbReference type="ARBA" id="ARBA00004418"/>
    </source>
</evidence>
<keyword evidence="5" id="KW-0574">Periplasm</keyword>
<dbReference type="SUPFAM" id="SSF53850">
    <property type="entry name" value="Periplasmic binding protein-like II"/>
    <property type="match status" value="1"/>
</dbReference>
<dbReference type="GO" id="GO:1902358">
    <property type="term" value="P:sulfate transmembrane transport"/>
    <property type="evidence" value="ECO:0007669"/>
    <property type="project" value="InterPro"/>
</dbReference>
<reference evidence="7" key="1">
    <citation type="submission" date="2019-09" db="EMBL/GenBank/DDBJ databases">
        <authorList>
            <person name="Li J."/>
        </authorList>
    </citation>
    <scope>NUCLEOTIDE SEQUENCE [LARGE SCALE GENOMIC DNA]</scope>
    <source>
        <strain evidence="7">NRBC 14897</strain>
    </source>
</reference>
<dbReference type="Pfam" id="PF13531">
    <property type="entry name" value="SBP_bac_11"/>
    <property type="match status" value="1"/>
</dbReference>
<evidence type="ECO:0000256" key="2">
    <source>
        <dbReference type="ARBA" id="ARBA00006099"/>
    </source>
</evidence>
<evidence type="ECO:0000256" key="6">
    <source>
        <dbReference type="SAM" id="SignalP"/>
    </source>
</evidence>
<protein>
    <submittedName>
        <fullName evidence="7">Sulfate ABC transporter substrate-binding protein</fullName>
    </submittedName>
</protein>
<comment type="subcellular location">
    <subcellularLocation>
        <location evidence="1">Periplasm</location>
    </subcellularLocation>
</comment>
<feature type="chain" id="PRO_5039193732" evidence="6">
    <location>
        <begin position="24"/>
        <end position="344"/>
    </location>
</feature>
<accession>A0A641AKW8</accession>
<dbReference type="PROSITE" id="PS51257">
    <property type="entry name" value="PROKAR_LIPOPROTEIN"/>
    <property type="match status" value="1"/>
</dbReference>
<dbReference type="EMBL" id="SDPP02000004">
    <property type="protein sequence ID" value="KAA1374596.1"/>
    <property type="molecule type" value="Genomic_DNA"/>
</dbReference>
<comment type="caution">
    <text evidence="7">The sequence shown here is derived from an EMBL/GenBank/DDBJ whole genome shotgun (WGS) entry which is preliminary data.</text>
</comment>
<evidence type="ECO:0000256" key="3">
    <source>
        <dbReference type="ARBA" id="ARBA00022448"/>
    </source>
</evidence>
<dbReference type="AlphaFoldDB" id="A0A641AKW8"/>
<evidence type="ECO:0000256" key="4">
    <source>
        <dbReference type="ARBA" id="ARBA00022729"/>
    </source>
</evidence>
<sequence length="344" mass="35578">MRIFSRKRVATAVAVSLSAAVLGACGGGSDTTGGSTQLSLVAYSVPKAADGALQKAFEKTADGKGITFRESYGASGDQSRAVVSGLKADVTHFSLTPDTTRLVDEGLVAKDWDQTATKGILSTSVVSIIVRKGNPKNIQSFADLAKPGIGIVTPNPGSSGSARWNILAAYQEQIANGASEADAEAYLKKVFANVEALPGSGRDATTAFQGGTGDVLLSYENEAIFARQQGEDIDYVVPKKNLLIQNPGAVTTKAPAAAKKFLAFGESAAGQKIFAQFGFRPVEGVSGVDVGDVEGANDPSDPFPAIDDLATIDTTFGGWGATNKKFFDENDGIITKIIAASGKS</sequence>
<evidence type="ECO:0000256" key="5">
    <source>
        <dbReference type="ARBA" id="ARBA00022764"/>
    </source>
</evidence>
<dbReference type="OrthoDB" id="9802127at2"/>
<dbReference type="Gene3D" id="3.40.190.10">
    <property type="entry name" value="Periplasmic binding protein-like II"/>
    <property type="match status" value="2"/>
</dbReference>
<dbReference type="InterPro" id="IPR005669">
    <property type="entry name" value="Thiosulph/SO4-bd"/>
</dbReference>
<dbReference type="GO" id="GO:0140104">
    <property type="term" value="F:molecular carrier activity"/>
    <property type="evidence" value="ECO:0007669"/>
    <property type="project" value="InterPro"/>
</dbReference>
<dbReference type="PANTHER" id="PTHR30368:SF2">
    <property type="entry name" value="SULFATE-BINDING PROTEIN"/>
    <property type="match status" value="1"/>
</dbReference>
<feature type="signal peptide" evidence="6">
    <location>
        <begin position="1"/>
        <end position="23"/>
    </location>
</feature>
<dbReference type="RefSeq" id="WP_129185769.1">
    <property type="nucleotide sequence ID" value="NZ_JAGIOG010000001.1"/>
</dbReference>
<keyword evidence="8" id="KW-1185">Reference proteome</keyword>
<comment type="similarity">
    <text evidence="2">Belongs to the prokaryotic sulfate-binding protein family.</text>
</comment>
<gene>
    <name evidence="7" type="ORF">ESP62_014460</name>
</gene>
<dbReference type="NCBIfam" id="TIGR00971">
    <property type="entry name" value="3a0106s03"/>
    <property type="match status" value="1"/>
</dbReference>
<keyword evidence="3" id="KW-0813">Transport</keyword>